<feature type="compositionally biased region" description="Polar residues" evidence="2">
    <location>
        <begin position="17"/>
        <end position="33"/>
    </location>
</feature>
<feature type="compositionally biased region" description="Polar residues" evidence="2">
    <location>
        <begin position="1255"/>
        <end position="1275"/>
    </location>
</feature>
<organism evidence="4 5">
    <name type="scientific">Gymnopus androsaceus JB14</name>
    <dbReference type="NCBI Taxonomy" id="1447944"/>
    <lineage>
        <taxon>Eukaryota</taxon>
        <taxon>Fungi</taxon>
        <taxon>Dikarya</taxon>
        <taxon>Basidiomycota</taxon>
        <taxon>Agaricomycotina</taxon>
        <taxon>Agaricomycetes</taxon>
        <taxon>Agaricomycetidae</taxon>
        <taxon>Agaricales</taxon>
        <taxon>Marasmiineae</taxon>
        <taxon>Omphalotaceae</taxon>
        <taxon>Gymnopus</taxon>
    </lineage>
</organism>
<sequence length="1331" mass="145304">MDLAREPSSPTRPPFLRSQSDNSSSRTTLTPSYSLLAVDDLGHDQGKNNKANTVVIPRRPPRNPARSGPNINAGIEAGATTKRVKTVTGTQEEVTPWELHPPPVDSPIPIPSSSKRISIRPSSSGGHSHGPGISFSDLSLLRRRKSTGASKTKAPVTSSADNGPNVLHKQRVTSGSGLPSQSSHNLTTNGNGSPRLSQKIATVISPHPHPRLVQQQQQTSSHTTAPPSLPSRTSRNSTSAHNTPSKHVPGQTSTVSPANSKSSSKSSFEKLPDLHPVPNNNLKFSTADRTILEELKRNISARASQFVIKGPDISSKYKLNQESFPGGSGEGYGGGLGLGVEMNVGGLGVVGGGRKHHPYEKEEVPYPRSYDRDVLDLDVWETLFYQQICESLTWHVFVEPPTKVLDIGCGTGSWILDCARAWRKCHFVGLDVVPVQPDLQQVGSADLAHRVTWVQGNFLEGLPFPNEEFDFVHIKRISLGVPEDKWDALFDEITRVMKPGAAFEMIEEDLLFPGSVVQNEDENESVTEQFNSPSRFHSRHHDTDSAYFSDSDARHYTSSSTSSYFTWGSDDRNKRRNSKRPRSATSAGSTSTTTSMTSTAKSARRQSVPARGANDSSRRRSGTNFEYAALTALMGLSDADNDIAESEREDEISPFWGERERISDEVPFPLSSSGSQKSPSPISTSLPAPSLPVPSFLASPVSVSIPSAIAKLPVITTTTGRGLEVDAIVEDEEGEKSATLDWPSTDKPPELNGDTNGDHATLFSHSQHSQHSTDSTITPASANTVLSMSQPTKLVSVSPSSPPRSTLPRHPLSASTGSLTNLPLSNPYSSNSHSMTLPPKRPLSATSFRVATQSPITPSLSFSQSMLSLSSNSPQPGVDEFGFSRSPGAKPAAPFLLRPLPKPPINPRDHSMLEMIYNEMNAARFVNLSPLSLLPNVLGLHFKDVRTHPPVSFTFPPHPVVEQPPPPIPDDSDPDEDAQEAIRPTPESMGINPSRGRRMSKTDSVASSRFTGSPPGSATRPSYLEGGSDNDRWVSVQQIIKRESPYIIYDGSRTTAFSPSTPSNRTSFRSPSANGTRTAASIAKEQAEAEANDDTFNTKSLKPALTRDVKFRLPNTTLNIDIRSLNLHLALRLTEILACSETMWEWVVNFQEETRKKKRLQESRTMRMRSRSIESARPPSRSKQPTPESTELTREDFNSMLRRFCLDMQEQMSLKSALSERFGWCSFPSPPSAERKAFDTEEEAYLQWEAEQHQRISSSPHSPRQRPLSRSSINSIDGLPGSETPNGNSHRNSTSSDSTQGPPSAVPNIPPSRRLSRSLRIFVAWKGPEAS</sequence>
<feature type="region of interest" description="Disordered" evidence="2">
    <location>
        <begin position="1250"/>
        <end position="1313"/>
    </location>
</feature>
<comment type="similarity">
    <text evidence="1">Belongs to the CFA/CMAS family.</text>
</comment>
<feature type="compositionally biased region" description="Polar residues" evidence="2">
    <location>
        <begin position="1283"/>
        <end position="1302"/>
    </location>
</feature>
<feature type="region of interest" description="Disordered" evidence="2">
    <location>
        <begin position="953"/>
        <end position="1029"/>
    </location>
</feature>
<dbReference type="PANTHER" id="PTHR43832">
    <property type="match status" value="1"/>
</dbReference>
<dbReference type="Gene3D" id="3.40.50.150">
    <property type="entry name" value="Vaccinia Virus protein VP39"/>
    <property type="match status" value="1"/>
</dbReference>
<feature type="region of interest" description="Disordered" evidence="2">
    <location>
        <begin position="790"/>
        <end position="841"/>
    </location>
</feature>
<evidence type="ECO:0000256" key="2">
    <source>
        <dbReference type="SAM" id="MobiDB-lite"/>
    </source>
</evidence>
<feature type="compositionally biased region" description="Polar residues" evidence="2">
    <location>
        <begin position="172"/>
        <end position="196"/>
    </location>
</feature>
<dbReference type="CDD" id="cd02440">
    <property type="entry name" value="AdoMet_MTases"/>
    <property type="match status" value="1"/>
</dbReference>
<feature type="region of interest" description="Disordered" evidence="2">
    <location>
        <begin position="666"/>
        <end position="686"/>
    </location>
</feature>
<protein>
    <recommendedName>
        <fullName evidence="3">Methyltransferase domain-containing protein</fullName>
    </recommendedName>
</protein>
<evidence type="ECO:0000256" key="1">
    <source>
        <dbReference type="ARBA" id="ARBA00010815"/>
    </source>
</evidence>
<feature type="compositionally biased region" description="Polar residues" evidence="2">
    <location>
        <begin position="526"/>
        <end position="535"/>
    </location>
</feature>
<dbReference type="InterPro" id="IPR041698">
    <property type="entry name" value="Methyltransf_25"/>
</dbReference>
<feature type="compositionally biased region" description="Pro residues" evidence="2">
    <location>
        <begin position="99"/>
        <end position="110"/>
    </location>
</feature>
<gene>
    <name evidence="4" type="ORF">BT96DRAFT_924477</name>
</gene>
<feature type="compositionally biased region" description="Low complexity" evidence="2">
    <location>
        <begin position="583"/>
        <end position="601"/>
    </location>
</feature>
<dbReference type="Proteomes" id="UP000799118">
    <property type="component" value="Unassembled WGS sequence"/>
</dbReference>
<evidence type="ECO:0000259" key="3">
    <source>
        <dbReference type="Pfam" id="PF13649"/>
    </source>
</evidence>
<keyword evidence="5" id="KW-1185">Reference proteome</keyword>
<feature type="compositionally biased region" description="Polar residues" evidence="2">
    <location>
        <begin position="1181"/>
        <end position="1190"/>
    </location>
</feature>
<feature type="compositionally biased region" description="Polar residues" evidence="2">
    <location>
        <begin position="219"/>
        <end position="259"/>
    </location>
</feature>
<feature type="compositionally biased region" description="Low complexity" evidence="2">
    <location>
        <begin position="667"/>
        <end position="685"/>
    </location>
</feature>
<feature type="compositionally biased region" description="Polar residues" evidence="2">
    <location>
        <begin position="1002"/>
        <end position="1020"/>
    </location>
</feature>
<feature type="compositionally biased region" description="Low complexity" evidence="2">
    <location>
        <begin position="791"/>
        <end position="834"/>
    </location>
</feature>
<feature type="region of interest" description="Disordered" evidence="2">
    <location>
        <begin position="521"/>
        <end position="622"/>
    </location>
</feature>
<feature type="region of interest" description="Disordered" evidence="2">
    <location>
        <begin position="1157"/>
        <end position="1194"/>
    </location>
</feature>
<name>A0A6A4H525_9AGAR</name>
<dbReference type="InterPro" id="IPR029063">
    <property type="entry name" value="SAM-dependent_MTases_sf"/>
</dbReference>
<feature type="compositionally biased region" description="Pro residues" evidence="2">
    <location>
        <begin position="956"/>
        <end position="969"/>
    </location>
</feature>
<feature type="region of interest" description="Disordered" evidence="2">
    <location>
        <begin position="1"/>
        <end position="196"/>
    </location>
</feature>
<feature type="compositionally biased region" description="Acidic residues" evidence="2">
    <location>
        <begin position="970"/>
        <end position="979"/>
    </location>
</feature>
<reference evidence="4" key="1">
    <citation type="journal article" date="2019" name="Environ. Microbiol.">
        <title>Fungal ecological strategies reflected in gene transcription - a case study of two litter decomposers.</title>
        <authorList>
            <person name="Barbi F."/>
            <person name="Kohler A."/>
            <person name="Barry K."/>
            <person name="Baskaran P."/>
            <person name="Daum C."/>
            <person name="Fauchery L."/>
            <person name="Ihrmark K."/>
            <person name="Kuo A."/>
            <person name="LaButti K."/>
            <person name="Lipzen A."/>
            <person name="Morin E."/>
            <person name="Grigoriev I.V."/>
            <person name="Henrissat B."/>
            <person name="Lindahl B."/>
            <person name="Martin F."/>
        </authorList>
    </citation>
    <scope>NUCLEOTIDE SEQUENCE</scope>
    <source>
        <strain evidence="4">JB14</strain>
    </source>
</reference>
<feature type="compositionally biased region" description="Low complexity" evidence="2">
    <location>
        <begin position="111"/>
        <end position="134"/>
    </location>
</feature>
<proteinExistence type="inferred from homology"/>
<dbReference type="EMBL" id="ML769587">
    <property type="protein sequence ID" value="KAE9392823.1"/>
    <property type="molecule type" value="Genomic_DNA"/>
</dbReference>
<feature type="region of interest" description="Disordered" evidence="2">
    <location>
        <begin position="728"/>
        <end position="777"/>
    </location>
</feature>
<dbReference type="OrthoDB" id="2013972at2759"/>
<dbReference type="SUPFAM" id="SSF53335">
    <property type="entry name" value="S-adenosyl-L-methionine-dependent methyltransferases"/>
    <property type="match status" value="1"/>
</dbReference>
<accession>A0A6A4H525</accession>
<feature type="domain" description="Methyltransferase" evidence="3">
    <location>
        <begin position="404"/>
        <end position="500"/>
    </location>
</feature>
<dbReference type="Pfam" id="PF13649">
    <property type="entry name" value="Methyltransf_25"/>
    <property type="match status" value="1"/>
</dbReference>
<feature type="region of interest" description="Disordered" evidence="2">
    <location>
        <begin position="211"/>
        <end position="282"/>
    </location>
</feature>
<evidence type="ECO:0000313" key="4">
    <source>
        <dbReference type="EMBL" id="KAE9392823.1"/>
    </source>
</evidence>
<feature type="region of interest" description="Disordered" evidence="2">
    <location>
        <begin position="866"/>
        <end position="885"/>
    </location>
</feature>
<feature type="compositionally biased region" description="Polar residues" evidence="2">
    <location>
        <begin position="147"/>
        <end position="162"/>
    </location>
</feature>
<evidence type="ECO:0000313" key="5">
    <source>
        <dbReference type="Proteomes" id="UP000799118"/>
    </source>
</evidence>
<dbReference type="PANTHER" id="PTHR43832:SF1">
    <property type="entry name" value="S-ADENOSYL-L-METHIONINE-DEPENDENT METHYLTRANSFERASES SUPERFAMILY PROTEIN"/>
    <property type="match status" value="1"/>
</dbReference>